<protein>
    <recommendedName>
        <fullName evidence="2">GGDEF domain-containing protein</fullName>
    </recommendedName>
</protein>
<keyword evidence="1" id="KW-0812">Transmembrane</keyword>
<dbReference type="InterPro" id="IPR029151">
    <property type="entry name" value="Sensor-like_sf"/>
</dbReference>
<dbReference type="Pfam" id="PF00990">
    <property type="entry name" value="GGDEF"/>
    <property type="match status" value="1"/>
</dbReference>
<evidence type="ECO:0000313" key="3">
    <source>
        <dbReference type="EMBL" id="OES45494.1"/>
    </source>
</evidence>
<dbReference type="CDD" id="cd01949">
    <property type="entry name" value="GGDEF"/>
    <property type="match status" value="1"/>
</dbReference>
<dbReference type="CDD" id="cd18773">
    <property type="entry name" value="PDC1_HK_sensor"/>
    <property type="match status" value="1"/>
</dbReference>
<dbReference type="OrthoDB" id="9759607at2"/>
<dbReference type="PANTHER" id="PTHR45138:SF9">
    <property type="entry name" value="DIGUANYLATE CYCLASE DGCM-RELATED"/>
    <property type="match status" value="1"/>
</dbReference>
<dbReference type="STRING" id="1714016.BA724_01345"/>
<dbReference type="Proteomes" id="UP000095658">
    <property type="component" value="Unassembled WGS sequence"/>
</dbReference>
<dbReference type="SUPFAM" id="SSF103190">
    <property type="entry name" value="Sensory domain-like"/>
    <property type="match status" value="1"/>
</dbReference>
<dbReference type="AlphaFoldDB" id="A0A1E7DR07"/>
<gene>
    <name evidence="3" type="ORF">BA724_01345</name>
</gene>
<feature type="domain" description="GGDEF" evidence="2">
    <location>
        <begin position="302"/>
        <end position="432"/>
    </location>
</feature>
<evidence type="ECO:0000259" key="2">
    <source>
        <dbReference type="PROSITE" id="PS50887"/>
    </source>
</evidence>
<accession>A0A1E7DR07</accession>
<dbReference type="PROSITE" id="PS50887">
    <property type="entry name" value="GGDEF"/>
    <property type="match status" value="1"/>
</dbReference>
<name>A0A1E7DR07_9BACI</name>
<keyword evidence="1" id="KW-0472">Membrane</keyword>
<dbReference type="RefSeq" id="WP_069937492.1">
    <property type="nucleotide sequence ID" value="NZ_MAMP01000012.1"/>
</dbReference>
<dbReference type="NCBIfam" id="TIGR00254">
    <property type="entry name" value="GGDEF"/>
    <property type="match status" value="1"/>
</dbReference>
<evidence type="ECO:0000313" key="4">
    <source>
        <dbReference type="Proteomes" id="UP000095658"/>
    </source>
</evidence>
<keyword evidence="4" id="KW-1185">Reference proteome</keyword>
<feature type="transmembrane region" description="Helical" evidence="1">
    <location>
        <begin position="200"/>
        <end position="220"/>
    </location>
</feature>
<dbReference type="InterPro" id="IPR029787">
    <property type="entry name" value="Nucleotide_cyclase"/>
</dbReference>
<evidence type="ECO:0000256" key="1">
    <source>
        <dbReference type="SAM" id="Phobius"/>
    </source>
</evidence>
<comment type="caution">
    <text evidence="3">The sequence shown here is derived from an EMBL/GenBank/DDBJ whole genome shotgun (WGS) entry which is preliminary data.</text>
</comment>
<organism evidence="3 4">
    <name type="scientific">Domibacillus iocasae</name>
    <dbReference type="NCBI Taxonomy" id="1714016"/>
    <lineage>
        <taxon>Bacteria</taxon>
        <taxon>Bacillati</taxon>
        <taxon>Bacillota</taxon>
        <taxon>Bacilli</taxon>
        <taxon>Bacillales</taxon>
        <taxon>Bacillaceae</taxon>
        <taxon>Domibacillus</taxon>
    </lineage>
</organism>
<dbReference type="InterPro" id="IPR043128">
    <property type="entry name" value="Rev_trsase/Diguanyl_cyclase"/>
</dbReference>
<dbReference type="PANTHER" id="PTHR45138">
    <property type="entry name" value="REGULATORY COMPONENTS OF SENSORY TRANSDUCTION SYSTEM"/>
    <property type="match status" value="1"/>
</dbReference>
<proteinExistence type="predicted"/>
<dbReference type="SUPFAM" id="SSF55073">
    <property type="entry name" value="Nucleotide cyclase"/>
    <property type="match status" value="1"/>
</dbReference>
<dbReference type="Gene3D" id="3.30.70.270">
    <property type="match status" value="1"/>
</dbReference>
<sequence>MKRNKIKLILVFSIFLLLFFTSLNIFASYIKIKKTVEKSIAHQGLQTAESIAASMDIEGYKQFLLNPSKNQGYWEINKVLNDTREKTGALHVYTLAIDNPKVSTVMIPGMPKEIAEEFPIGLVCTVPEKQVKRAYEGKTYITEIINDPNYGNYISVGAPIKDDEGKIIGYLGMDVDKDTLNTIGEKVLGNSNSIIELVKYISITTIPFIILVSIVAYIVLQKLIKPIRDLSTYAQLITEKKAVPPPHIPDWYFELKELRNTILTAVDFYEKKANYAENESNIDPLTGCNNRRSLEKTINDLDMYSTILFDIDHFKNVNDKYGHIVGDEVLKYLTKLVKKETRKSDLLFRLGGEEFLIILPETDIEITQIIAERIRKTTETTISPTGKPITVSIGIGNMPKMANHFSELLNITDQALYKAKQEGRNKIVIATTLNNNNEKFNGFISIESKSKAN</sequence>
<dbReference type="InterPro" id="IPR050469">
    <property type="entry name" value="Diguanylate_Cyclase"/>
</dbReference>
<dbReference type="InterPro" id="IPR000160">
    <property type="entry name" value="GGDEF_dom"/>
</dbReference>
<dbReference type="SMART" id="SM00267">
    <property type="entry name" value="GGDEF"/>
    <property type="match status" value="1"/>
</dbReference>
<keyword evidence="1" id="KW-1133">Transmembrane helix</keyword>
<dbReference type="FunFam" id="3.30.70.270:FF:000001">
    <property type="entry name" value="Diguanylate cyclase domain protein"/>
    <property type="match status" value="1"/>
</dbReference>
<dbReference type="GO" id="GO:0052621">
    <property type="term" value="F:diguanylate cyclase activity"/>
    <property type="evidence" value="ECO:0007669"/>
    <property type="project" value="TreeGrafter"/>
</dbReference>
<reference evidence="3 4" key="1">
    <citation type="submission" date="2016-06" db="EMBL/GenBank/DDBJ databases">
        <title>Domibacillus iocasae genome sequencing.</title>
        <authorList>
            <person name="Verma A."/>
            <person name="Pal Y."/>
            <person name="Ojha A.K."/>
            <person name="Krishnamurthi S."/>
        </authorList>
    </citation>
    <scope>NUCLEOTIDE SEQUENCE [LARGE SCALE GENOMIC DNA]</scope>
    <source>
        <strain evidence="3 4">DSM 29979</strain>
    </source>
</reference>
<dbReference type="EMBL" id="MAMP01000012">
    <property type="protein sequence ID" value="OES45494.1"/>
    <property type="molecule type" value="Genomic_DNA"/>
</dbReference>